<dbReference type="Gene3D" id="3.30.1330.60">
    <property type="entry name" value="OmpA-like domain"/>
    <property type="match status" value="1"/>
</dbReference>
<dbReference type="SUPFAM" id="SSF103088">
    <property type="entry name" value="OmpA-like"/>
    <property type="match status" value="1"/>
</dbReference>
<dbReference type="EMBL" id="PTRA01000001">
    <property type="protein sequence ID" value="PQA60552.1"/>
    <property type="molecule type" value="Genomic_DNA"/>
</dbReference>
<protein>
    <recommendedName>
        <fullName evidence="3">OmpA-like domain-containing protein</fullName>
    </recommendedName>
</protein>
<dbReference type="OrthoDB" id="1036975at2"/>
<gene>
    <name evidence="1" type="ORF">C5O19_13325</name>
</gene>
<accession>A0A2S7IS90</accession>
<dbReference type="InterPro" id="IPR036737">
    <property type="entry name" value="OmpA-like_sf"/>
</dbReference>
<organism evidence="1 2">
    <name type="scientific">Siphonobacter curvatus</name>
    <dbReference type="NCBI Taxonomy" id="2094562"/>
    <lineage>
        <taxon>Bacteria</taxon>
        <taxon>Pseudomonadati</taxon>
        <taxon>Bacteroidota</taxon>
        <taxon>Cytophagia</taxon>
        <taxon>Cytophagales</taxon>
        <taxon>Cytophagaceae</taxon>
        <taxon>Siphonobacter</taxon>
    </lineage>
</organism>
<evidence type="ECO:0000313" key="1">
    <source>
        <dbReference type="EMBL" id="PQA60552.1"/>
    </source>
</evidence>
<comment type="caution">
    <text evidence="1">The sequence shown here is derived from an EMBL/GenBank/DDBJ whole genome shotgun (WGS) entry which is preliminary data.</text>
</comment>
<sequence length="198" mass="22863">MTSLFFVMLVLYVLTVAILKSKEEGYINDALKYQKIQTIERALQELNGTYFRYDENNKRFRLGVDVNFKPNRADMSELDARTRNGLLEAGKVLFRKIKNVAKENPDVSYMVVVEGNAQRANDNWQSSFGRQNGYELSYRRALALVDFWKQNGINFDQFKNCEVLIVGSGHFGKSRDPRNENANRRFTIQITSKVGKSL</sequence>
<dbReference type="AlphaFoldDB" id="A0A2S7IS90"/>
<evidence type="ECO:0000313" key="2">
    <source>
        <dbReference type="Proteomes" id="UP000239590"/>
    </source>
</evidence>
<dbReference type="Proteomes" id="UP000239590">
    <property type="component" value="Unassembled WGS sequence"/>
</dbReference>
<proteinExistence type="predicted"/>
<name>A0A2S7IS90_9BACT</name>
<keyword evidence="2" id="KW-1185">Reference proteome</keyword>
<reference evidence="2" key="1">
    <citation type="submission" date="2018-02" db="EMBL/GenBank/DDBJ databases">
        <title>Genome sequencing of Solimonas sp. HR-BB.</title>
        <authorList>
            <person name="Lee Y."/>
            <person name="Jeon C.O."/>
        </authorList>
    </citation>
    <scope>NUCLEOTIDE SEQUENCE [LARGE SCALE GENOMIC DNA]</scope>
    <source>
        <strain evidence="2">HR-U</strain>
    </source>
</reference>
<evidence type="ECO:0008006" key="3">
    <source>
        <dbReference type="Google" id="ProtNLM"/>
    </source>
</evidence>